<evidence type="ECO:0000256" key="4">
    <source>
        <dbReference type="ARBA" id="ARBA00023125"/>
    </source>
</evidence>
<dbReference type="Pfam" id="PF00872">
    <property type="entry name" value="Transposase_mut"/>
    <property type="match status" value="1"/>
</dbReference>
<sequence>MEKLLPCEKHIRIKSDLDYRSPMQYRRDCIDCWTSDHADGRQPPAEICARVWTVPHHRRLRTNNVQERANREPIRRSCVVQALPSRKSLIRLLGVVFSEMDEDWASRRWCTEESITLVSSPARSAAPAAAYEDAPGEHAGRIIEVVVADNPIAGEGRLDDGLECKQDSRCLRQQSWALP</sequence>
<name>A0ABU6IH31_9ACTN</name>
<organism evidence="6 7">
    <name type="scientific">Adlercreutzia wanghongyangiae</name>
    <dbReference type="NCBI Taxonomy" id="3111451"/>
    <lineage>
        <taxon>Bacteria</taxon>
        <taxon>Bacillati</taxon>
        <taxon>Actinomycetota</taxon>
        <taxon>Coriobacteriia</taxon>
        <taxon>Eggerthellales</taxon>
        <taxon>Eggerthellaceae</taxon>
        <taxon>Adlercreutzia</taxon>
    </lineage>
</organism>
<evidence type="ECO:0000256" key="2">
    <source>
        <dbReference type="ARBA" id="ARBA00010961"/>
    </source>
</evidence>
<keyword evidence="7" id="KW-1185">Reference proteome</keyword>
<reference evidence="6 7" key="1">
    <citation type="submission" date="2024-01" db="EMBL/GenBank/DDBJ databases">
        <title>novel species in genus Adlercreutzia.</title>
        <authorList>
            <person name="Liu X."/>
        </authorList>
    </citation>
    <scope>NUCLEOTIDE SEQUENCE [LARGE SCALE GENOMIC DNA]</scope>
    <source>
        <strain evidence="6 7">R7</strain>
    </source>
</reference>
<dbReference type="Proteomes" id="UP001349994">
    <property type="component" value="Unassembled WGS sequence"/>
</dbReference>
<gene>
    <name evidence="6" type="ORF">VIN30_04565</name>
</gene>
<comment type="similarity">
    <text evidence="2">Belongs to the transposase mutator family.</text>
</comment>
<protein>
    <submittedName>
        <fullName evidence="6">Transposase</fullName>
    </submittedName>
</protein>
<keyword evidence="4" id="KW-0238">DNA-binding</keyword>
<evidence type="ECO:0000256" key="5">
    <source>
        <dbReference type="ARBA" id="ARBA00023172"/>
    </source>
</evidence>
<proteinExistence type="inferred from homology"/>
<keyword evidence="5" id="KW-0233">DNA recombination</keyword>
<comment type="function">
    <text evidence="1">Required for the transposition of the insertion element.</text>
</comment>
<evidence type="ECO:0000256" key="3">
    <source>
        <dbReference type="ARBA" id="ARBA00022578"/>
    </source>
</evidence>
<keyword evidence="3" id="KW-0815">Transposition</keyword>
<evidence type="ECO:0000313" key="6">
    <source>
        <dbReference type="EMBL" id="MEC4175715.1"/>
    </source>
</evidence>
<evidence type="ECO:0000256" key="1">
    <source>
        <dbReference type="ARBA" id="ARBA00002190"/>
    </source>
</evidence>
<accession>A0ABU6IH31</accession>
<comment type="caution">
    <text evidence="6">The sequence shown here is derived from an EMBL/GenBank/DDBJ whole genome shotgun (WGS) entry which is preliminary data.</text>
</comment>
<dbReference type="InterPro" id="IPR001207">
    <property type="entry name" value="Transposase_mutator"/>
</dbReference>
<evidence type="ECO:0000313" key="7">
    <source>
        <dbReference type="Proteomes" id="UP001349994"/>
    </source>
</evidence>
<dbReference type="EMBL" id="JAYMFF010000007">
    <property type="protein sequence ID" value="MEC4175715.1"/>
    <property type="molecule type" value="Genomic_DNA"/>
</dbReference>